<dbReference type="EMBL" id="FR796453">
    <property type="protein sequence ID" value="CAM67797.2"/>
    <property type="molecule type" value="Genomic_DNA"/>
</dbReference>
<dbReference type="AlphaFoldDB" id="A4HZ64"/>
<dbReference type="KEGG" id="lif:LINJ_21_0710"/>
<dbReference type="InParanoid" id="A4HZ64"/>
<dbReference type="eggNOG" id="ENOG502S5BN">
    <property type="taxonomic scope" value="Eukaryota"/>
</dbReference>
<gene>
    <name evidence="1" type="ORF">LINJ_21_0710</name>
</gene>
<accession>A4HZ64</accession>
<dbReference type="RefSeq" id="XP_001465376.2">
    <property type="nucleotide sequence ID" value="XM_001465339.2"/>
</dbReference>
<evidence type="ECO:0000313" key="2">
    <source>
        <dbReference type="Proteomes" id="UP000008153"/>
    </source>
</evidence>
<dbReference type="GeneID" id="5068794"/>
<organism evidence="1 2">
    <name type="scientific">Leishmania infantum</name>
    <dbReference type="NCBI Taxonomy" id="5671"/>
    <lineage>
        <taxon>Eukaryota</taxon>
        <taxon>Discoba</taxon>
        <taxon>Euglenozoa</taxon>
        <taxon>Kinetoplastea</taxon>
        <taxon>Metakinetoplastina</taxon>
        <taxon>Trypanosomatida</taxon>
        <taxon>Trypanosomatidae</taxon>
        <taxon>Leishmaniinae</taxon>
        <taxon>Leishmania</taxon>
    </lineage>
</organism>
<evidence type="ECO:0000313" key="1">
    <source>
        <dbReference type="EMBL" id="CAM67797.2"/>
    </source>
</evidence>
<keyword evidence="2" id="KW-1185">Reference proteome</keyword>
<reference evidence="1 2" key="1">
    <citation type="journal article" date="2007" name="Nat. Genet.">
        <title>Comparative genomic analysis of three Leishmania species that cause diverse human disease.</title>
        <authorList>
            <person name="Peacock C.S."/>
            <person name="Seeger K."/>
            <person name="Harris D."/>
            <person name="Murphy L."/>
            <person name="Ruiz J.C."/>
            <person name="Quail M.A."/>
            <person name="Peters N."/>
            <person name="Adlem E."/>
            <person name="Tivey A."/>
            <person name="Aslett M."/>
            <person name="Kerhornou A."/>
            <person name="Ivens A."/>
            <person name="Fraser A."/>
            <person name="Rajandream M.A."/>
            <person name="Carver T."/>
            <person name="Norbertczak H."/>
            <person name="Chillingworth T."/>
            <person name="Hance Z."/>
            <person name="Jagels K."/>
            <person name="Moule S."/>
            <person name="Ormond D."/>
            <person name="Rutter S."/>
            <person name="Squares R."/>
            <person name="Whitehead S."/>
            <person name="Rabbinowitsch E."/>
            <person name="Arrowsmith C."/>
            <person name="White B."/>
            <person name="Thurston S."/>
            <person name="Bringaud F."/>
            <person name="Baldauf S.L."/>
            <person name="Faulconbridge A."/>
            <person name="Jeffares D."/>
            <person name="Depledge D.P."/>
            <person name="Oyola S.O."/>
            <person name="Hilley J.D."/>
            <person name="Brito L.O."/>
            <person name="Tosi L.R."/>
            <person name="Barrell B."/>
            <person name="Cruz A.K."/>
            <person name="Mottram J.C."/>
            <person name="Smith D.F."/>
            <person name="Berriman M."/>
        </authorList>
    </citation>
    <scope>NUCLEOTIDE SEQUENCE [LARGE SCALE GENOMIC DNA]</scope>
    <source>
        <strain evidence="1 2">JPCM5</strain>
    </source>
</reference>
<dbReference type="Proteomes" id="UP000008153">
    <property type="component" value="Chromosome 21"/>
</dbReference>
<dbReference type="VEuPathDB" id="TriTrypDB:LINF_210012100"/>
<name>A4HZ64_LEIIN</name>
<reference evidence="1 2" key="2">
    <citation type="journal article" date="2011" name="Genome Res.">
        <title>Chromosome and gene copy number variation allow major structural change between species and strains of Leishmania.</title>
        <authorList>
            <person name="Rogers M.B."/>
            <person name="Hilley J.D."/>
            <person name="Dickens N.J."/>
            <person name="Wilkes J."/>
            <person name="Bates P.A."/>
            <person name="Depledge D.P."/>
            <person name="Harris D."/>
            <person name="Her Y."/>
            <person name="Herzyk P."/>
            <person name="Imamura H."/>
            <person name="Otto T.D."/>
            <person name="Sanders M."/>
            <person name="Seeger K."/>
            <person name="Dujardin J.C."/>
            <person name="Berriman M."/>
            <person name="Smith D.F."/>
            <person name="Hertz-Fowler C."/>
            <person name="Mottram J.C."/>
        </authorList>
    </citation>
    <scope>NUCLEOTIDE SEQUENCE [LARGE SCALE GENOMIC DNA]</scope>
    <source>
        <strain evidence="1 2">JPCM5</strain>
    </source>
</reference>
<sequence>MPCRCVAIQQSRYRSTYARGRMGWPSALSWPTPIACGAHMKSFSLQREKRMGRRRRSRPFPCALGFSRCACASSAVLLSASSPDACAHTCVYAIASLAHFIFPCLAAQGQRVGEQQQQQQPRFFPSLLLTGRQQQQRGSVGKVYLRLRMGGAGHLLLSSSMSAISSFVLECAHAGRWVRGLMALQEQHLSTEPCIRVACVALAQAAAPHSWAAALCLLRPSDALRHPREVCKTVDTIARHAELPIEVFESSMESFLLSLQQLSQSSSHPASGSSRQLASIGPFEGLRLATPSTPIQRQVFLSATQWCGWETAARLLACLPSPLPRACVERVQELRTLRHRILRDVGPFCHWGSRAAVSSVIDSAEGPLPTSPQETSLAEQLERMEPSPARRYSARDRRELSWLRDHKRQRLLQRTREEENMLTRQAAEDVAPSALSVCAALRAVSRLPSAASVTAPNVLCRHVLTLAQSRRLTPDIALLYGRAAGLCTPHSWEATVDTLNRAEVRDARLHRQLTTWVISRGSWRAALERLSQLHRDTSGAMPQRSGNNTGDLHRGDDAAASFDCVQRTAVPASYLHRAVPQTSRPWYRLVSSRHSTASLLRQIAGALAGGVRLDEVQLSEAGKEWAAHGRWEAALALYYRFPLPEFQKYATRSLVTARPALPPAPSVSHPPASCLQIGSGPLPGSPSKDSAAFYACTVLELLVPRDGVRYDRASPPRPAPPLGTYPACLVIDAAADWSEAVAVFRACVRRGTRCNPQLLSTLMRRQDLPPQELRQILKSYPAAVNDGVRRRAKEGFGVE</sequence>
<proteinExistence type="predicted"/>
<protein>
    <submittedName>
        <fullName evidence="1">Uncharacterized protein</fullName>
    </submittedName>
</protein>